<gene>
    <name evidence="1" type="ORF">HNY73_021610</name>
</gene>
<sequence>MLRSAYTASGSISNLGVPTLNPSTPFLKLVSGIGTALHYAYGVHISASGSVSNLGFPTLNPSTPFLKLVSGIGTALHYATECIYCIWIRQQFRSSYIESIYSFP</sequence>
<evidence type="ECO:0000313" key="1">
    <source>
        <dbReference type="EMBL" id="KAF8763423.1"/>
    </source>
</evidence>
<name>A0A8T0DZ15_ARGBR</name>
<evidence type="ECO:0000313" key="2">
    <source>
        <dbReference type="Proteomes" id="UP000807504"/>
    </source>
</evidence>
<dbReference type="EMBL" id="JABXBU010002231">
    <property type="protein sequence ID" value="KAF8763423.1"/>
    <property type="molecule type" value="Genomic_DNA"/>
</dbReference>
<comment type="caution">
    <text evidence="1">The sequence shown here is derived from an EMBL/GenBank/DDBJ whole genome shotgun (WGS) entry which is preliminary data.</text>
</comment>
<proteinExistence type="predicted"/>
<protein>
    <submittedName>
        <fullName evidence="1">Uncharacterized protein</fullName>
    </submittedName>
</protein>
<dbReference type="AlphaFoldDB" id="A0A8T0DZ15"/>
<dbReference type="Proteomes" id="UP000807504">
    <property type="component" value="Unassembled WGS sequence"/>
</dbReference>
<reference evidence="1" key="2">
    <citation type="submission" date="2020-06" db="EMBL/GenBank/DDBJ databases">
        <authorList>
            <person name="Sheffer M."/>
        </authorList>
    </citation>
    <scope>NUCLEOTIDE SEQUENCE</scope>
</reference>
<keyword evidence="2" id="KW-1185">Reference proteome</keyword>
<accession>A0A8T0DZ15</accession>
<reference evidence="1" key="1">
    <citation type="journal article" date="2020" name="bioRxiv">
        <title>Chromosome-level reference genome of the European wasp spider Argiope bruennichi: a resource for studies on range expansion and evolutionary adaptation.</title>
        <authorList>
            <person name="Sheffer M.M."/>
            <person name="Hoppe A."/>
            <person name="Krehenwinkel H."/>
            <person name="Uhl G."/>
            <person name="Kuss A.W."/>
            <person name="Jensen L."/>
            <person name="Jensen C."/>
            <person name="Gillespie R.G."/>
            <person name="Hoff K.J."/>
            <person name="Prost S."/>
        </authorList>
    </citation>
    <scope>NUCLEOTIDE SEQUENCE</scope>
</reference>
<organism evidence="1 2">
    <name type="scientific">Argiope bruennichi</name>
    <name type="common">Wasp spider</name>
    <name type="synonym">Aranea bruennichi</name>
    <dbReference type="NCBI Taxonomy" id="94029"/>
    <lineage>
        <taxon>Eukaryota</taxon>
        <taxon>Metazoa</taxon>
        <taxon>Ecdysozoa</taxon>
        <taxon>Arthropoda</taxon>
        <taxon>Chelicerata</taxon>
        <taxon>Arachnida</taxon>
        <taxon>Araneae</taxon>
        <taxon>Araneomorphae</taxon>
        <taxon>Entelegynae</taxon>
        <taxon>Araneoidea</taxon>
        <taxon>Araneidae</taxon>
        <taxon>Argiope</taxon>
    </lineage>
</organism>